<dbReference type="SUPFAM" id="SSF46689">
    <property type="entry name" value="Homeodomain-like"/>
    <property type="match status" value="1"/>
</dbReference>
<evidence type="ECO:0000259" key="5">
    <source>
        <dbReference type="PROSITE" id="PS50977"/>
    </source>
</evidence>
<dbReference type="EMBL" id="RFFH01000001">
    <property type="protein sequence ID" value="RMI35669.1"/>
    <property type="molecule type" value="Genomic_DNA"/>
</dbReference>
<gene>
    <name evidence="6" type="ORF">EBN03_05455</name>
</gene>
<feature type="DNA-binding region" description="H-T-H motif" evidence="4">
    <location>
        <begin position="61"/>
        <end position="80"/>
    </location>
</feature>
<keyword evidence="1" id="KW-0805">Transcription regulation</keyword>
<dbReference type="InterPro" id="IPR011075">
    <property type="entry name" value="TetR_C"/>
</dbReference>
<accession>A0A3M2LDQ0</accession>
<evidence type="ECO:0000256" key="4">
    <source>
        <dbReference type="PROSITE-ProRule" id="PRU00335"/>
    </source>
</evidence>
<comment type="caution">
    <text evidence="6">The sequence shown here is derived from an EMBL/GenBank/DDBJ whole genome shotgun (WGS) entry which is preliminary data.</text>
</comment>
<dbReference type="AlphaFoldDB" id="A0A3M2LDQ0"/>
<feature type="domain" description="HTH tetR-type" evidence="5">
    <location>
        <begin position="38"/>
        <end position="98"/>
    </location>
</feature>
<keyword evidence="7" id="KW-1185">Reference proteome</keyword>
<proteinExistence type="predicted"/>
<dbReference type="GO" id="GO:0003700">
    <property type="term" value="F:DNA-binding transcription factor activity"/>
    <property type="evidence" value="ECO:0007669"/>
    <property type="project" value="TreeGrafter"/>
</dbReference>
<dbReference type="Gene3D" id="1.10.357.10">
    <property type="entry name" value="Tetracycline Repressor, domain 2"/>
    <property type="match status" value="1"/>
</dbReference>
<name>A0A3M2LDQ0_9NOCA</name>
<dbReference type="PANTHER" id="PTHR30055:SF230">
    <property type="entry name" value="TRANSCRIPTIONAL REGULATORY PROTEIN (PROBABLY TETR-FAMILY)-RELATED"/>
    <property type="match status" value="1"/>
</dbReference>
<evidence type="ECO:0000256" key="2">
    <source>
        <dbReference type="ARBA" id="ARBA00023125"/>
    </source>
</evidence>
<dbReference type="GO" id="GO:0000976">
    <property type="term" value="F:transcription cis-regulatory region binding"/>
    <property type="evidence" value="ECO:0007669"/>
    <property type="project" value="TreeGrafter"/>
</dbReference>
<dbReference type="PROSITE" id="PS50977">
    <property type="entry name" value="HTH_TETR_2"/>
    <property type="match status" value="1"/>
</dbReference>
<sequence length="212" mass="22923">MAGNDSVMVDPSSVKNITIYTRNVMDFPPMKAGRPRNPALDEALLSTAARHLGEFGYARMSLEAVAAAAGTTTPSLRRRYRNKAELVAAVIGSLRVEEPPAGAPTPRAHALAILTNFHHNLRSIPAMAILGSLLAEQERHPELLQLFKTRLVEPRRAMLRAALAAGGFPESTDFDALTGMLIGSFYGAYVTVAGVPDDWPERVLHVVWPAST</sequence>
<dbReference type="Proteomes" id="UP000279275">
    <property type="component" value="Unassembled WGS sequence"/>
</dbReference>
<evidence type="ECO:0000313" key="6">
    <source>
        <dbReference type="EMBL" id="RMI35669.1"/>
    </source>
</evidence>
<organism evidence="6 7">
    <name type="scientific">Nocardia stercoris</name>
    <dbReference type="NCBI Taxonomy" id="2483361"/>
    <lineage>
        <taxon>Bacteria</taxon>
        <taxon>Bacillati</taxon>
        <taxon>Actinomycetota</taxon>
        <taxon>Actinomycetes</taxon>
        <taxon>Mycobacteriales</taxon>
        <taxon>Nocardiaceae</taxon>
        <taxon>Nocardia</taxon>
    </lineage>
</organism>
<reference evidence="6 7" key="1">
    <citation type="submission" date="2018-10" db="EMBL/GenBank/DDBJ databases">
        <title>Isolation from cow dung.</title>
        <authorList>
            <person name="Ling L."/>
        </authorList>
    </citation>
    <scope>NUCLEOTIDE SEQUENCE [LARGE SCALE GENOMIC DNA]</scope>
    <source>
        <strain evidence="6 7">NEAU-LL90</strain>
    </source>
</reference>
<keyword evidence="3" id="KW-0804">Transcription</keyword>
<dbReference type="InterPro" id="IPR001647">
    <property type="entry name" value="HTH_TetR"/>
</dbReference>
<evidence type="ECO:0000256" key="3">
    <source>
        <dbReference type="ARBA" id="ARBA00023163"/>
    </source>
</evidence>
<dbReference type="InterPro" id="IPR050109">
    <property type="entry name" value="HTH-type_TetR-like_transc_reg"/>
</dbReference>
<protein>
    <submittedName>
        <fullName evidence="6">TetR/AcrR family transcriptional regulator</fullName>
    </submittedName>
</protein>
<keyword evidence="2 4" id="KW-0238">DNA-binding</keyword>
<evidence type="ECO:0000256" key="1">
    <source>
        <dbReference type="ARBA" id="ARBA00023015"/>
    </source>
</evidence>
<dbReference type="InterPro" id="IPR009057">
    <property type="entry name" value="Homeodomain-like_sf"/>
</dbReference>
<dbReference type="Pfam" id="PF16859">
    <property type="entry name" value="TetR_C_11"/>
    <property type="match status" value="1"/>
</dbReference>
<dbReference type="InterPro" id="IPR036271">
    <property type="entry name" value="Tet_transcr_reg_TetR-rel_C_sf"/>
</dbReference>
<evidence type="ECO:0000313" key="7">
    <source>
        <dbReference type="Proteomes" id="UP000279275"/>
    </source>
</evidence>
<dbReference type="PANTHER" id="PTHR30055">
    <property type="entry name" value="HTH-TYPE TRANSCRIPTIONAL REGULATOR RUTR"/>
    <property type="match status" value="1"/>
</dbReference>
<dbReference type="Pfam" id="PF00440">
    <property type="entry name" value="TetR_N"/>
    <property type="match status" value="1"/>
</dbReference>
<dbReference type="SUPFAM" id="SSF48498">
    <property type="entry name" value="Tetracyclin repressor-like, C-terminal domain"/>
    <property type="match status" value="1"/>
</dbReference>